<protein>
    <submittedName>
        <fullName evidence="3">Uncharacterized protein</fullName>
    </submittedName>
</protein>
<feature type="signal peptide" evidence="2">
    <location>
        <begin position="1"/>
        <end position="22"/>
    </location>
</feature>
<evidence type="ECO:0000256" key="2">
    <source>
        <dbReference type="SAM" id="SignalP"/>
    </source>
</evidence>
<evidence type="ECO:0000256" key="1">
    <source>
        <dbReference type="SAM" id="MobiDB-lite"/>
    </source>
</evidence>
<evidence type="ECO:0000313" key="4">
    <source>
        <dbReference type="Proteomes" id="UP000683428"/>
    </source>
</evidence>
<dbReference type="AlphaFoldDB" id="A0A975SPN0"/>
<feature type="compositionally biased region" description="Basic and acidic residues" evidence="1">
    <location>
        <begin position="227"/>
        <end position="240"/>
    </location>
</feature>
<proteinExistence type="predicted"/>
<dbReference type="KEGG" id="aiq:Azoinq_06560"/>
<dbReference type="Proteomes" id="UP000683428">
    <property type="component" value="Chromosome"/>
</dbReference>
<evidence type="ECO:0000313" key="3">
    <source>
        <dbReference type="EMBL" id="QWT50244.1"/>
    </source>
</evidence>
<dbReference type="EMBL" id="CP064782">
    <property type="protein sequence ID" value="QWT50244.1"/>
    <property type="molecule type" value="Genomic_DNA"/>
</dbReference>
<feature type="chain" id="PRO_5036964565" evidence="2">
    <location>
        <begin position="23"/>
        <end position="240"/>
    </location>
</feature>
<gene>
    <name evidence="3" type="ORF">Azoinq_06560</name>
</gene>
<feature type="compositionally biased region" description="Basic and acidic residues" evidence="1">
    <location>
        <begin position="151"/>
        <end position="181"/>
    </location>
</feature>
<feature type="compositionally biased region" description="Basic and acidic residues" evidence="1">
    <location>
        <begin position="195"/>
        <end position="218"/>
    </location>
</feature>
<keyword evidence="2" id="KW-0732">Signal</keyword>
<feature type="region of interest" description="Disordered" evidence="1">
    <location>
        <begin position="102"/>
        <end position="240"/>
    </location>
</feature>
<organism evidence="3 4">
    <name type="scientific">Azospira inquinata</name>
    <dbReference type="NCBI Taxonomy" id="2785627"/>
    <lineage>
        <taxon>Bacteria</taxon>
        <taxon>Pseudomonadati</taxon>
        <taxon>Pseudomonadota</taxon>
        <taxon>Betaproteobacteria</taxon>
        <taxon>Rhodocyclales</taxon>
        <taxon>Rhodocyclaceae</taxon>
        <taxon>Azospira</taxon>
    </lineage>
</organism>
<keyword evidence="4" id="KW-1185">Reference proteome</keyword>
<feature type="compositionally biased region" description="Basic and acidic residues" evidence="1">
    <location>
        <begin position="115"/>
        <end position="144"/>
    </location>
</feature>
<reference evidence="3" key="1">
    <citation type="submission" date="2020-11" db="EMBL/GenBank/DDBJ databases">
        <title>Azospira inquinata sp. nov.</title>
        <authorList>
            <person name="Moe W.M."/>
            <person name="Mikes M.C."/>
        </authorList>
    </citation>
    <scope>NUCLEOTIDE SEQUENCE</scope>
    <source>
        <strain evidence="3">Azo-3</strain>
    </source>
</reference>
<dbReference type="RefSeq" id="WP_216130756.1">
    <property type="nucleotide sequence ID" value="NZ_CP064782.1"/>
</dbReference>
<name>A0A975SPN0_9RHOO</name>
<sequence length="240" mass="26801">MLATLRRCSPLLLLVLAALARAEDLPLLEDGEKARLLGQAQQLEEEAATMKNGAETKFTQDQEACYQKFLVNACISDAKKERVKVIQVAREKEAQARAIRREANARDLATQSARKAADAPREAAKTEEKVQQFHAEQSKAEQDRSQNQADLQRRTQEGHTKAVKDAQDRAKRLAEHNEEVAKAQAKGGNGATPEDEVRQNVADREKRVAEKTAKRLAKEQQQAADKAAWEAEQRRRGQGE</sequence>
<accession>A0A975SPN0</accession>